<evidence type="ECO:0000256" key="3">
    <source>
        <dbReference type="ARBA" id="ARBA00012438"/>
    </source>
</evidence>
<evidence type="ECO:0000256" key="1">
    <source>
        <dbReference type="ARBA" id="ARBA00000085"/>
    </source>
</evidence>
<evidence type="ECO:0000259" key="19">
    <source>
        <dbReference type="PROSITE" id="PS50109"/>
    </source>
</evidence>
<dbReference type="Gene3D" id="3.30.450.20">
    <property type="entry name" value="PAS domain"/>
    <property type="match status" value="2"/>
</dbReference>
<evidence type="ECO:0000256" key="11">
    <source>
        <dbReference type="ARBA" id="ARBA00022989"/>
    </source>
</evidence>
<evidence type="ECO:0000256" key="9">
    <source>
        <dbReference type="ARBA" id="ARBA00022777"/>
    </source>
</evidence>
<evidence type="ECO:0000256" key="5">
    <source>
        <dbReference type="ARBA" id="ARBA00022519"/>
    </source>
</evidence>
<dbReference type="InterPro" id="IPR008207">
    <property type="entry name" value="Sig_transdc_His_kin_Hpt_dom"/>
</dbReference>
<evidence type="ECO:0000256" key="17">
    <source>
        <dbReference type="SAM" id="MobiDB-lite"/>
    </source>
</evidence>
<protein>
    <recommendedName>
        <fullName evidence="3">histidine kinase</fullName>
        <ecNumber evidence="3">2.7.13.3</ecNumber>
    </recommendedName>
</protein>
<evidence type="ECO:0000313" key="23">
    <source>
        <dbReference type="Proteomes" id="UP000597507"/>
    </source>
</evidence>
<feature type="transmembrane region" description="Helical" evidence="18">
    <location>
        <begin position="286"/>
        <end position="309"/>
    </location>
</feature>
<keyword evidence="10" id="KW-0547">Nucleotide-binding</keyword>
<dbReference type="Pfam" id="PF02518">
    <property type="entry name" value="HATPase_c"/>
    <property type="match status" value="1"/>
</dbReference>
<keyword evidence="10" id="KW-0067">ATP-binding</keyword>
<comment type="catalytic activity">
    <reaction evidence="1">
        <text>ATP + protein L-histidine = ADP + protein N-phospho-L-histidine.</text>
        <dbReference type="EC" id="2.7.13.3"/>
    </reaction>
</comment>
<feature type="compositionally biased region" description="Pro residues" evidence="17">
    <location>
        <begin position="705"/>
        <end position="718"/>
    </location>
</feature>
<dbReference type="InterPro" id="IPR005467">
    <property type="entry name" value="His_kinase_dom"/>
</dbReference>
<sequence length="1044" mass="109022">MQNPRRLRLAVLAAAIVILFAQGVATALVVAQARETALAAAAETLERVARAVEASINRTFVQVDATLAGLPALLEPFVAADGRLDAALANRLLRELNNQNLTYRDLLLLGPDGQPLASALPVSRRRPPPLPVPSGFAEAAARGGAVTIGGPVQNAASGEWTLFFARSLEIPGLGPATGVAEVPVPLVRSLLGVGGESPGLRVALERADGTLLASLPHDETRIGQRLRPAASSLAHRGDGREVIARRLGGGPMLVAARPTLYAELFVAATKDTEIALAGWRRDRERALIVSGALALLVAALALALSVALAQRERAEAERARFRRTLENALEAMSDGFVMFDAEDRLVVCNSRYRDFYRISAPFILPGARFEDILREGALRGQYPQIGEDVESWVREMVAWHRGDNPPMERLLPDGRWVLITERRTPDGGTVGIRTDITALKRTMEELAAARDAAAAAGEAKSQFLARMSHELRTPLNGVLGFAQLLLDDPRLAPDQREQVRTLHEAGRHVLELVNGLLDLSKIEAGRLDLHMREVALRPLLDGCATLLRPEVDRKGIEFRLDAPEDLPALIEGDPTRLRQLVLNLLSNAVKFTPAGGRVTLRVRRLAGPPAGDGLRIEVQDTGPGVPADKRHLLFEEFVQLGGDGSGAEATGTGLGLAISARLVALMRGRIGCDSEAGKGALFWVELPLRSLRPEPAAAPEARAAAPPPLALAPAPAAPAPAGGPGSAAGAGARAAPRGAPPAPDAAAARSASAAPPPAARPRVLVVDDVPANRLVTCAMLDAAGHEAVAVCGGAEAVAAVEREDFDAVLMDVQMPGMDGLEASRRIRALPGPRGRVPIIALTAAALPDQIEACRAAGMDGHLVKPVERGALAGALGLLARPARAAPSPAPEADAADTPPADAEGAEAPPLLDEAVLARLAADLGPAARGILAEFVGELRRALVLVTDALAPGRTDPVTLRQGAHRLVGAGRTLGALRLAAAAERLQRAAAAGAMGEARALQATVLALAGVTLAELDARPEIAPPEGGADTAEAVPSPHPEPQRA</sequence>
<feature type="region of interest" description="Disordered" evidence="17">
    <location>
        <begin position="882"/>
        <end position="905"/>
    </location>
</feature>
<dbReference type="SMART" id="SM00388">
    <property type="entry name" value="HisKA"/>
    <property type="match status" value="1"/>
</dbReference>
<dbReference type="AlphaFoldDB" id="A0A8J3EBG4"/>
<dbReference type="InterPro" id="IPR004358">
    <property type="entry name" value="Sig_transdc_His_kin-like_C"/>
</dbReference>
<keyword evidence="5" id="KW-0997">Cell inner membrane</keyword>
<comment type="caution">
    <text evidence="22">The sequence shown here is derived from an EMBL/GenBank/DDBJ whole genome shotgun (WGS) entry which is preliminary data.</text>
</comment>
<name>A0A8J3EBG4_9PROT</name>
<dbReference type="CDD" id="cd17546">
    <property type="entry name" value="REC_hyHK_CKI1_RcsC-like"/>
    <property type="match status" value="1"/>
</dbReference>
<dbReference type="Gene3D" id="3.40.50.2300">
    <property type="match status" value="1"/>
</dbReference>
<evidence type="ECO:0000259" key="20">
    <source>
        <dbReference type="PROSITE" id="PS50110"/>
    </source>
</evidence>
<evidence type="ECO:0000256" key="8">
    <source>
        <dbReference type="ARBA" id="ARBA00022692"/>
    </source>
</evidence>
<evidence type="ECO:0000256" key="2">
    <source>
        <dbReference type="ARBA" id="ARBA00004429"/>
    </source>
</evidence>
<dbReference type="SUPFAM" id="SSF47384">
    <property type="entry name" value="Homodimeric domain of signal transducing histidine kinase"/>
    <property type="match status" value="1"/>
</dbReference>
<organism evidence="22 23">
    <name type="scientific">Caldovatus sediminis</name>
    <dbReference type="NCBI Taxonomy" id="2041189"/>
    <lineage>
        <taxon>Bacteria</taxon>
        <taxon>Pseudomonadati</taxon>
        <taxon>Pseudomonadota</taxon>
        <taxon>Alphaproteobacteria</taxon>
        <taxon>Acetobacterales</taxon>
        <taxon>Roseomonadaceae</taxon>
        <taxon>Caldovatus</taxon>
    </lineage>
</organism>
<comment type="subcellular location">
    <subcellularLocation>
        <location evidence="2">Cell inner membrane</location>
        <topology evidence="2">Multi-pass membrane protein</topology>
    </subcellularLocation>
</comment>
<dbReference type="CDD" id="cd00082">
    <property type="entry name" value="HisKA"/>
    <property type="match status" value="1"/>
</dbReference>
<evidence type="ECO:0000256" key="6">
    <source>
        <dbReference type="ARBA" id="ARBA00022553"/>
    </source>
</evidence>
<dbReference type="InterPro" id="IPR035965">
    <property type="entry name" value="PAS-like_dom_sf"/>
</dbReference>
<dbReference type="Pfam" id="PF00072">
    <property type="entry name" value="Response_reg"/>
    <property type="match status" value="1"/>
</dbReference>
<dbReference type="PROSITE" id="PS50110">
    <property type="entry name" value="RESPONSE_REGULATORY"/>
    <property type="match status" value="1"/>
</dbReference>
<feature type="region of interest" description="Disordered" evidence="17">
    <location>
        <begin position="1018"/>
        <end position="1044"/>
    </location>
</feature>
<keyword evidence="7" id="KW-0808">Transferase</keyword>
<feature type="domain" description="Histidine kinase" evidence="19">
    <location>
        <begin position="466"/>
        <end position="690"/>
    </location>
</feature>
<feature type="modified residue" description="4-aspartylphosphate" evidence="15">
    <location>
        <position position="811"/>
    </location>
</feature>
<evidence type="ECO:0000256" key="16">
    <source>
        <dbReference type="SAM" id="Coils"/>
    </source>
</evidence>
<evidence type="ECO:0000256" key="4">
    <source>
        <dbReference type="ARBA" id="ARBA00022475"/>
    </source>
</evidence>
<dbReference type="Gene3D" id="3.30.565.10">
    <property type="entry name" value="Histidine kinase-like ATPase, C-terminal domain"/>
    <property type="match status" value="1"/>
</dbReference>
<keyword evidence="16" id="KW-0175">Coiled coil</keyword>
<keyword evidence="9" id="KW-0418">Kinase</keyword>
<feature type="coiled-coil region" evidence="16">
    <location>
        <begin position="304"/>
        <end position="331"/>
    </location>
</feature>
<dbReference type="EMBL" id="BMKS01000007">
    <property type="protein sequence ID" value="GGG36863.1"/>
    <property type="molecule type" value="Genomic_DNA"/>
</dbReference>
<dbReference type="FunFam" id="3.30.565.10:FF:000010">
    <property type="entry name" value="Sensor histidine kinase RcsC"/>
    <property type="match status" value="1"/>
</dbReference>
<accession>A0A8J3EBG4</accession>
<proteinExistence type="predicted"/>
<feature type="compositionally biased region" description="Low complexity" evidence="17">
    <location>
        <begin position="744"/>
        <end position="753"/>
    </location>
</feature>
<dbReference type="Pfam" id="PF12860">
    <property type="entry name" value="PAS_7"/>
    <property type="match status" value="1"/>
</dbReference>
<reference evidence="22 23" key="1">
    <citation type="journal article" date="2014" name="Int. J. Syst. Evol. Microbiol.">
        <title>Complete genome sequence of Corynebacterium casei LMG S-19264T (=DSM 44701T), isolated from a smear-ripened cheese.</title>
        <authorList>
            <consortium name="US DOE Joint Genome Institute (JGI-PGF)"/>
            <person name="Walter F."/>
            <person name="Albersmeier A."/>
            <person name="Kalinowski J."/>
            <person name="Ruckert C."/>
        </authorList>
    </citation>
    <scope>NUCLEOTIDE SEQUENCE [LARGE SCALE GENOMIC DNA]</scope>
    <source>
        <strain evidence="22 23">CGMCC 1.16330</strain>
    </source>
</reference>
<dbReference type="Gene3D" id="1.20.120.160">
    <property type="entry name" value="HPT domain"/>
    <property type="match status" value="1"/>
</dbReference>
<dbReference type="InterPro" id="IPR036641">
    <property type="entry name" value="HPT_dom_sf"/>
</dbReference>
<dbReference type="CDD" id="cd16922">
    <property type="entry name" value="HATPase_EvgS-ArcB-TorS-like"/>
    <property type="match status" value="1"/>
</dbReference>
<dbReference type="GO" id="GO:0005886">
    <property type="term" value="C:plasma membrane"/>
    <property type="evidence" value="ECO:0007669"/>
    <property type="project" value="UniProtKB-SubCell"/>
</dbReference>
<feature type="domain" description="Response regulatory" evidence="20">
    <location>
        <begin position="762"/>
        <end position="879"/>
    </location>
</feature>
<dbReference type="EC" id="2.7.13.3" evidence="3"/>
<evidence type="ECO:0000256" key="12">
    <source>
        <dbReference type="ARBA" id="ARBA00023012"/>
    </source>
</evidence>
<evidence type="ECO:0000256" key="18">
    <source>
        <dbReference type="SAM" id="Phobius"/>
    </source>
</evidence>
<gene>
    <name evidence="22" type="ORF">GCM10010964_25860</name>
</gene>
<keyword evidence="8 18" id="KW-0812">Transmembrane</keyword>
<feature type="modified residue" description="Phosphohistidine" evidence="14">
    <location>
        <position position="964"/>
    </location>
</feature>
<dbReference type="InterPro" id="IPR003661">
    <property type="entry name" value="HisK_dim/P_dom"/>
</dbReference>
<dbReference type="Proteomes" id="UP000597507">
    <property type="component" value="Unassembled WGS sequence"/>
</dbReference>
<evidence type="ECO:0000313" key="22">
    <source>
        <dbReference type="EMBL" id="GGG36863.1"/>
    </source>
</evidence>
<dbReference type="PANTHER" id="PTHR43047">
    <property type="entry name" value="TWO-COMPONENT HISTIDINE PROTEIN KINASE"/>
    <property type="match status" value="1"/>
</dbReference>
<dbReference type="SMART" id="SM00387">
    <property type="entry name" value="HATPase_c"/>
    <property type="match status" value="1"/>
</dbReference>
<dbReference type="SUPFAM" id="SSF47226">
    <property type="entry name" value="Histidine-containing phosphotransfer domain, HPT domain"/>
    <property type="match status" value="1"/>
</dbReference>
<keyword evidence="4" id="KW-1003">Cell membrane</keyword>
<dbReference type="PROSITE" id="PS50109">
    <property type="entry name" value="HIS_KIN"/>
    <property type="match status" value="1"/>
</dbReference>
<keyword evidence="11 18" id="KW-1133">Transmembrane helix</keyword>
<dbReference type="PRINTS" id="PR00344">
    <property type="entry name" value="BCTRLSENSOR"/>
</dbReference>
<dbReference type="SUPFAM" id="SSF55874">
    <property type="entry name" value="ATPase domain of HSP90 chaperone/DNA topoisomerase II/histidine kinase"/>
    <property type="match status" value="1"/>
</dbReference>
<dbReference type="InterPro" id="IPR003594">
    <property type="entry name" value="HATPase_dom"/>
</dbReference>
<dbReference type="CDD" id="cd18773">
    <property type="entry name" value="PDC1_HK_sensor"/>
    <property type="match status" value="1"/>
</dbReference>
<feature type="region of interest" description="Disordered" evidence="17">
    <location>
        <begin position="697"/>
        <end position="759"/>
    </location>
</feature>
<evidence type="ECO:0000256" key="10">
    <source>
        <dbReference type="ARBA" id="ARBA00022840"/>
    </source>
</evidence>
<evidence type="ECO:0000256" key="13">
    <source>
        <dbReference type="ARBA" id="ARBA00023136"/>
    </source>
</evidence>
<keyword evidence="13 18" id="KW-0472">Membrane</keyword>
<dbReference type="InterPro" id="IPR036890">
    <property type="entry name" value="HATPase_C_sf"/>
</dbReference>
<keyword evidence="6 15" id="KW-0597">Phosphoprotein</keyword>
<keyword evidence="12" id="KW-0902">Two-component regulatory system</keyword>
<feature type="domain" description="HPt" evidence="21">
    <location>
        <begin position="923"/>
        <end position="1018"/>
    </location>
</feature>
<evidence type="ECO:0000256" key="14">
    <source>
        <dbReference type="PROSITE-ProRule" id="PRU00110"/>
    </source>
</evidence>
<dbReference type="InterPro" id="IPR036097">
    <property type="entry name" value="HisK_dim/P_sf"/>
</dbReference>
<keyword evidence="23" id="KW-1185">Reference proteome</keyword>
<dbReference type="SUPFAM" id="SSF55785">
    <property type="entry name" value="PYP-like sensor domain (PAS domain)"/>
    <property type="match status" value="1"/>
</dbReference>
<dbReference type="PROSITE" id="PS50894">
    <property type="entry name" value="HPT"/>
    <property type="match status" value="1"/>
</dbReference>
<dbReference type="Gene3D" id="1.10.287.130">
    <property type="match status" value="1"/>
</dbReference>
<evidence type="ECO:0000259" key="21">
    <source>
        <dbReference type="PROSITE" id="PS50894"/>
    </source>
</evidence>
<evidence type="ECO:0000256" key="15">
    <source>
        <dbReference type="PROSITE-ProRule" id="PRU00169"/>
    </source>
</evidence>
<dbReference type="SMART" id="SM00448">
    <property type="entry name" value="REC"/>
    <property type="match status" value="1"/>
</dbReference>
<dbReference type="Pfam" id="PF01627">
    <property type="entry name" value="Hpt"/>
    <property type="match status" value="1"/>
</dbReference>
<evidence type="ECO:0000256" key="7">
    <source>
        <dbReference type="ARBA" id="ARBA00022679"/>
    </source>
</evidence>
<dbReference type="Pfam" id="PF00512">
    <property type="entry name" value="HisKA"/>
    <property type="match status" value="1"/>
</dbReference>
<dbReference type="GO" id="GO:0000155">
    <property type="term" value="F:phosphorelay sensor kinase activity"/>
    <property type="evidence" value="ECO:0007669"/>
    <property type="project" value="InterPro"/>
</dbReference>
<dbReference type="RefSeq" id="WP_188900841.1">
    <property type="nucleotide sequence ID" value="NZ_BMKS01000007.1"/>
</dbReference>
<dbReference type="SUPFAM" id="SSF52172">
    <property type="entry name" value="CheY-like"/>
    <property type="match status" value="1"/>
</dbReference>
<dbReference type="InterPro" id="IPR001789">
    <property type="entry name" value="Sig_transdc_resp-reg_receiver"/>
</dbReference>
<dbReference type="InterPro" id="IPR011006">
    <property type="entry name" value="CheY-like_superfamily"/>
</dbReference>